<proteinExistence type="predicted"/>
<sequence>MRWVVIQKCSLVEESEMISDTEMLDWLEAQLQKSAYTGKCIFRWSTIGRGFCLHETSLDGAVGTVRKAIEDAMLEECLSS</sequence>
<dbReference type="EMBL" id="LAZR01014186">
    <property type="protein sequence ID" value="KKM18603.1"/>
    <property type="molecule type" value="Genomic_DNA"/>
</dbReference>
<comment type="caution">
    <text evidence="1">The sequence shown here is derived from an EMBL/GenBank/DDBJ whole genome shotgun (WGS) entry which is preliminary data.</text>
</comment>
<gene>
    <name evidence="1" type="ORF">LCGC14_1664080</name>
</gene>
<dbReference type="AlphaFoldDB" id="A0A0F9K943"/>
<reference evidence="1" key="1">
    <citation type="journal article" date="2015" name="Nature">
        <title>Complex archaea that bridge the gap between prokaryotes and eukaryotes.</title>
        <authorList>
            <person name="Spang A."/>
            <person name="Saw J.H."/>
            <person name="Jorgensen S.L."/>
            <person name="Zaremba-Niedzwiedzka K."/>
            <person name="Martijn J."/>
            <person name="Lind A.E."/>
            <person name="van Eijk R."/>
            <person name="Schleper C."/>
            <person name="Guy L."/>
            <person name="Ettema T.J."/>
        </authorList>
    </citation>
    <scope>NUCLEOTIDE SEQUENCE</scope>
</reference>
<accession>A0A0F9K943</accession>
<name>A0A0F9K943_9ZZZZ</name>
<organism evidence="1">
    <name type="scientific">marine sediment metagenome</name>
    <dbReference type="NCBI Taxonomy" id="412755"/>
    <lineage>
        <taxon>unclassified sequences</taxon>
        <taxon>metagenomes</taxon>
        <taxon>ecological metagenomes</taxon>
    </lineage>
</organism>
<evidence type="ECO:0000313" key="1">
    <source>
        <dbReference type="EMBL" id="KKM18603.1"/>
    </source>
</evidence>
<protein>
    <submittedName>
        <fullName evidence="1">Uncharacterized protein</fullName>
    </submittedName>
</protein>